<dbReference type="InterPro" id="IPR008828">
    <property type="entry name" value="Sin1/Avo1"/>
</dbReference>
<dbReference type="PANTHER" id="PTHR13335">
    <property type="entry name" value="TARGET OF RAPAMYCIN COMPLEX 2 SUBUNIT MAPKAP1"/>
    <property type="match status" value="1"/>
</dbReference>
<dbReference type="InterPro" id="IPR031567">
    <property type="entry name" value="CRIM_dom"/>
</dbReference>
<feature type="compositionally biased region" description="Basic and acidic residues" evidence="2">
    <location>
        <begin position="384"/>
        <end position="393"/>
    </location>
</feature>
<comment type="caution">
    <text evidence="4">The sequence shown here is derived from an EMBL/GenBank/DDBJ whole genome shotgun (WGS) entry which is preliminary data.</text>
</comment>
<feature type="domain" description="CRIM" evidence="3">
    <location>
        <begin position="121"/>
        <end position="272"/>
    </location>
</feature>
<proteinExistence type="inferred from homology"/>
<feature type="compositionally biased region" description="Polar residues" evidence="2">
    <location>
        <begin position="511"/>
        <end position="520"/>
    </location>
</feature>
<reference evidence="4 5" key="1">
    <citation type="journal article" date="2022" name="Front. Cell. Infect. Microbiol.">
        <title>The Genomes of Two Strains of Taenia crassiceps the Animal Model for the Study of Human Cysticercosis.</title>
        <authorList>
            <person name="Bobes R.J."/>
            <person name="Estrada K."/>
            <person name="Rios-Valencia D.G."/>
            <person name="Calderon-Gallegos A."/>
            <person name="de la Torre P."/>
            <person name="Carrero J.C."/>
            <person name="Sanchez-Flores A."/>
            <person name="Laclette J.P."/>
        </authorList>
    </citation>
    <scope>NUCLEOTIDE SEQUENCE [LARGE SCALE GENOMIC DNA]</scope>
    <source>
        <strain evidence="4">WFUcys</strain>
    </source>
</reference>
<evidence type="ECO:0000256" key="1">
    <source>
        <dbReference type="ARBA" id="ARBA00009407"/>
    </source>
</evidence>
<evidence type="ECO:0000313" key="4">
    <source>
        <dbReference type="EMBL" id="KAL5107245.1"/>
    </source>
</evidence>
<evidence type="ECO:0000256" key="2">
    <source>
        <dbReference type="SAM" id="MobiDB-lite"/>
    </source>
</evidence>
<feature type="region of interest" description="Disordered" evidence="2">
    <location>
        <begin position="384"/>
        <end position="417"/>
    </location>
</feature>
<dbReference type="EMBL" id="JAKROA010000004">
    <property type="protein sequence ID" value="KAL5107245.1"/>
    <property type="molecule type" value="Genomic_DNA"/>
</dbReference>
<keyword evidence="5" id="KW-1185">Reference proteome</keyword>
<protein>
    <submittedName>
        <fullName evidence="4">Target of rapamycin complex 2 subunit MAPKAP1</fullName>
    </submittedName>
</protein>
<organism evidence="4 5">
    <name type="scientific">Taenia crassiceps</name>
    <dbReference type="NCBI Taxonomy" id="6207"/>
    <lineage>
        <taxon>Eukaryota</taxon>
        <taxon>Metazoa</taxon>
        <taxon>Spiralia</taxon>
        <taxon>Lophotrochozoa</taxon>
        <taxon>Platyhelminthes</taxon>
        <taxon>Cestoda</taxon>
        <taxon>Eucestoda</taxon>
        <taxon>Cyclophyllidea</taxon>
        <taxon>Taeniidae</taxon>
        <taxon>Taenia</taxon>
    </lineage>
</organism>
<sequence length="585" mass="65914">MDDTILELRNAFIVSDNTSTCENLCRDCDEFMTRITRQHDSLHFCRDTTSIDPHRYSPEITFTTESEFWCLNNFVEQSSQIASASTTSCQSCYYEGVGESVPEFASEVPLPSLRPIDRARKSALTIALEKTSLNDKSVNKFNDYAIFDGRSASGRSASVSNAQSSPRLRLYDVWFWRIFGLPKISFSVQPTSSCTVRDLVGLSLWQYLNENPSAITTFNSESSHLEKDATLILKQIDVYVYDPQEEVDDFPPIQPSDSIYKYDFDALALVENVTTVSPGQEVNVEPLVYVTVHLAQGISLVRFPASAALKRVLEEAINRRKLRQHEGYAYRLEEWLDPDKQPRTSECQGDSRRPLDLRMTLAEYTRNNPRPHFVLIREHSRYDPVIGDNDRGPHNSVPGDSPVETRTTSPGGAMTRSLQSRKYRATQLCGPTARDVQLTVSRDRLDVQASRLPKIFRGGSKILTVPMSNVVDCSLCSPVSAIGDFSNQPLSKVRFVILYLPPVFRDQGGVTSALTSSSSRPELEVEEGDDERSRRFGMKDIVNLVFESQWTSARAICHQVNLIFSCCPSRIRDAYLNLCLTASQR</sequence>
<feature type="region of interest" description="Disordered" evidence="2">
    <location>
        <begin position="511"/>
        <end position="530"/>
    </location>
</feature>
<feature type="compositionally biased region" description="Polar residues" evidence="2">
    <location>
        <begin position="404"/>
        <end position="417"/>
    </location>
</feature>
<dbReference type="PANTHER" id="PTHR13335:SF1">
    <property type="entry name" value="TARGET OF RAPAMYCIN COMPLEX 2 SUBUNIT MAPKAP1"/>
    <property type="match status" value="1"/>
</dbReference>
<accession>A0ABR4QCR4</accession>
<evidence type="ECO:0000259" key="3">
    <source>
        <dbReference type="Pfam" id="PF16978"/>
    </source>
</evidence>
<dbReference type="Proteomes" id="UP001651158">
    <property type="component" value="Unassembled WGS sequence"/>
</dbReference>
<evidence type="ECO:0000313" key="5">
    <source>
        <dbReference type="Proteomes" id="UP001651158"/>
    </source>
</evidence>
<name>A0ABR4QCR4_9CEST</name>
<comment type="similarity">
    <text evidence="1">Belongs to the SIN1 family.</text>
</comment>
<gene>
    <name evidence="4" type="ORF">TcWFU_000448</name>
</gene>
<dbReference type="Pfam" id="PF16978">
    <property type="entry name" value="CRIM"/>
    <property type="match status" value="1"/>
</dbReference>